<protein>
    <submittedName>
        <fullName evidence="1">Uncharacterized protein</fullName>
    </submittedName>
</protein>
<dbReference type="AlphaFoldDB" id="A0A9D1CW56"/>
<comment type="caution">
    <text evidence="1">The sequence shown here is derived from an EMBL/GenBank/DDBJ whole genome shotgun (WGS) entry which is preliminary data.</text>
</comment>
<reference evidence="1" key="2">
    <citation type="journal article" date="2021" name="PeerJ">
        <title>Extensive microbial diversity within the chicken gut microbiome revealed by metagenomics and culture.</title>
        <authorList>
            <person name="Gilroy R."/>
            <person name="Ravi A."/>
            <person name="Getino M."/>
            <person name="Pursley I."/>
            <person name="Horton D.L."/>
            <person name="Alikhan N.F."/>
            <person name="Baker D."/>
            <person name="Gharbi K."/>
            <person name="Hall N."/>
            <person name="Watson M."/>
            <person name="Adriaenssens E.M."/>
            <person name="Foster-Nyarko E."/>
            <person name="Jarju S."/>
            <person name="Secka A."/>
            <person name="Antonio M."/>
            <person name="Oren A."/>
            <person name="Chaudhuri R.R."/>
            <person name="La Ragione R."/>
            <person name="Hildebrand F."/>
            <person name="Pallen M.J."/>
        </authorList>
    </citation>
    <scope>NUCLEOTIDE SEQUENCE</scope>
    <source>
        <strain evidence="1">ChiSjej6B24-2974</strain>
    </source>
</reference>
<gene>
    <name evidence="1" type="ORF">IAA52_04955</name>
</gene>
<dbReference type="EMBL" id="DVFZ01000049">
    <property type="protein sequence ID" value="HIQ82431.1"/>
    <property type="molecule type" value="Genomic_DNA"/>
</dbReference>
<evidence type="ECO:0000313" key="2">
    <source>
        <dbReference type="Proteomes" id="UP000824260"/>
    </source>
</evidence>
<proteinExistence type="predicted"/>
<reference evidence="1" key="1">
    <citation type="submission" date="2020-10" db="EMBL/GenBank/DDBJ databases">
        <authorList>
            <person name="Gilroy R."/>
        </authorList>
    </citation>
    <scope>NUCLEOTIDE SEQUENCE</scope>
    <source>
        <strain evidence="1">ChiSjej6B24-2974</strain>
    </source>
</reference>
<dbReference type="Proteomes" id="UP000824260">
    <property type="component" value="Unassembled WGS sequence"/>
</dbReference>
<evidence type="ECO:0000313" key="1">
    <source>
        <dbReference type="EMBL" id="HIQ82431.1"/>
    </source>
</evidence>
<name>A0A9D1CW56_9FIRM</name>
<sequence length="81" mass="9065">MSVSPRGKCDIEHVYPILKSRGAPEECYILNLYEEKDGTVVPLKQAMTEDGYQGTALMSGIHGKLAYMLGEEYEHFLIVAE</sequence>
<accession>A0A9D1CW56</accession>
<organism evidence="1 2">
    <name type="scientific">Candidatus Pullichristensenella stercorigallinarum</name>
    <dbReference type="NCBI Taxonomy" id="2840909"/>
    <lineage>
        <taxon>Bacteria</taxon>
        <taxon>Bacillati</taxon>
        <taxon>Bacillota</taxon>
        <taxon>Clostridia</taxon>
        <taxon>Candidatus Pullichristensenella</taxon>
    </lineage>
</organism>